<dbReference type="EMBL" id="PVWG01000001">
    <property type="protein sequence ID" value="PSB21987.1"/>
    <property type="molecule type" value="Genomic_DNA"/>
</dbReference>
<evidence type="ECO:0000256" key="2">
    <source>
        <dbReference type="SAM" id="Phobius"/>
    </source>
</evidence>
<dbReference type="OrthoDB" id="514559at2"/>
<dbReference type="RefSeq" id="WP_073069010.1">
    <property type="nucleotide sequence ID" value="NZ_MPPI01000001.1"/>
</dbReference>
<dbReference type="AlphaFoldDB" id="A0A2T1DNA5"/>
<accession>A0A2T1DNA5</accession>
<keyword evidence="2" id="KW-1133">Transmembrane helix</keyword>
<dbReference type="Proteomes" id="UP000238634">
    <property type="component" value="Unassembled WGS sequence"/>
</dbReference>
<evidence type="ECO:0000313" key="3">
    <source>
        <dbReference type="EMBL" id="PSB21987.1"/>
    </source>
</evidence>
<reference evidence="3 4" key="2">
    <citation type="submission" date="2018-03" db="EMBL/GenBank/DDBJ databases">
        <title>The ancient ancestry and fast evolution of plastids.</title>
        <authorList>
            <person name="Moore K.R."/>
            <person name="Magnabosco C."/>
            <person name="Momper L."/>
            <person name="Gold D.A."/>
            <person name="Bosak T."/>
            <person name="Fournier G.P."/>
        </authorList>
    </citation>
    <scope>NUCLEOTIDE SEQUENCE [LARGE SCALE GENOMIC DNA]</scope>
    <source>
        <strain evidence="3 4">ULC007</strain>
    </source>
</reference>
<organism evidence="3 4">
    <name type="scientific">Phormidesmis priestleyi ULC007</name>
    <dbReference type="NCBI Taxonomy" id="1920490"/>
    <lineage>
        <taxon>Bacteria</taxon>
        <taxon>Bacillati</taxon>
        <taxon>Cyanobacteriota</taxon>
        <taxon>Cyanophyceae</taxon>
        <taxon>Leptolyngbyales</taxon>
        <taxon>Leptolyngbyaceae</taxon>
        <taxon>Phormidesmis</taxon>
    </lineage>
</organism>
<feature type="region of interest" description="Disordered" evidence="1">
    <location>
        <begin position="1"/>
        <end position="20"/>
    </location>
</feature>
<feature type="transmembrane region" description="Helical" evidence="2">
    <location>
        <begin position="62"/>
        <end position="82"/>
    </location>
</feature>
<keyword evidence="2" id="KW-0472">Membrane</keyword>
<reference evidence="3 4" key="1">
    <citation type="submission" date="2018-02" db="EMBL/GenBank/DDBJ databases">
        <authorList>
            <person name="Cohen D.B."/>
            <person name="Kent A.D."/>
        </authorList>
    </citation>
    <scope>NUCLEOTIDE SEQUENCE [LARGE SCALE GENOMIC DNA]</scope>
    <source>
        <strain evidence="3 4">ULC007</strain>
    </source>
</reference>
<protein>
    <submittedName>
        <fullName evidence="3">Uncharacterized protein</fullName>
    </submittedName>
</protein>
<keyword evidence="2" id="KW-0812">Transmembrane</keyword>
<name>A0A2T1DNA5_9CYAN</name>
<evidence type="ECO:0000256" key="1">
    <source>
        <dbReference type="SAM" id="MobiDB-lite"/>
    </source>
</evidence>
<sequence>MNNKDEFNRFLPDESLDPDKLSIGIPAEQTPLNPDRIPSGFDPMGEIQLRGRAYRSLAGGQAPWWVLISGWVIFGGFVWIMVRLTVLSSSFVLLIPLAIATIPLFILLKGTKAKLASQRHRRRR</sequence>
<evidence type="ECO:0000313" key="4">
    <source>
        <dbReference type="Proteomes" id="UP000238634"/>
    </source>
</evidence>
<dbReference type="STRING" id="1920490.GCA_001895925_00707"/>
<keyword evidence="4" id="KW-1185">Reference proteome</keyword>
<proteinExistence type="predicted"/>
<gene>
    <name evidence="3" type="ORF">C7B65_00800</name>
</gene>
<comment type="caution">
    <text evidence="3">The sequence shown here is derived from an EMBL/GenBank/DDBJ whole genome shotgun (WGS) entry which is preliminary data.</text>
</comment>
<feature type="transmembrane region" description="Helical" evidence="2">
    <location>
        <begin position="88"/>
        <end position="108"/>
    </location>
</feature>